<proteinExistence type="predicted"/>
<evidence type="ECO:0000313" key="2">
    <source>
        <dbReference type="Proteomes" id="UP000271705"/>
    </source>
</evidence>
<sequence>MRNSATRLRLQLFLKAPMKYVGSFAQMENSTRPPTLDLMPISQEEIDHSPFLLEAQRLAGRLSPYANNNTMFDSRLQRFEADERTLAIFGHVLGGLFFVDLKDGSVGLLPVDSEASPQYCNSDMRSFSAFHTAFMAAIRPALNFNEGVAESTLMELEASFRNCDATSMAAESNFWPTCLYELSEGFFPLSSEKVELHRSLGVDLNYPW</sequence>
<dbReference type="EMBL" id="RXLZ01000098">
    <property type="protein sequence ID" value="RTQ83525.1"/>
    <property type="molecule type" value="Genomic_DNA"/>
</dbReference>
<gene>
    <name evidence="1" type="ORF">EKL94_21135</name>
</gene>
<protein>
    <submittedName>
        <fullName evidence="1">Uncharacterized protein</fullName>
    </submittedName>
</protein>
<reference evidence="1 2" key="1">
    <citation type="submission" date="2018-12" db="EMBL/GenBank/DDBJ databases">
        <authorList>
            <person name="Kartti S."/>
            <person name="Manni A."/>
            <person name="Chemao El Fihri M.W."/>
            <person name="Laamarti M."/>
            <person name="Temsamani L."/>
            <person name="El Jamali J.E."/>
            <person name="Ouadghiri M."/>
            <person name="Ibrahimi A."/>
            <person name="Filati-Maltouf A."/>
        </authorList>
    </citation>
    <scope>NUCLEOTIDE SEQUENCE [LARGE SCALE GENOMIC DNA]</scope>
    <source>
        <strain evidence="1 2">MDMC339</strain>
    </source>
</reference>
<dbReference type="Pfam" id="PF14435">
    <property type="entry name" value="SUKH-4"/>
    <property type="match status" value="1"/>
</dbReference>
<evidence type="ECO:0000313" key="1">
    <source>
        <dbReference type="EMBL" id="RTQ83525.1"/>
    </source>
</evidence>
<accession>A0A431UAV4</accession>
<dbReference type="InterPro" id="IPR025851">
    <property type="entry name" value="SUKH-4"/>
</dbReference>
<dbReference type="AlphaFoldDB" id="A0A431UAV4"/>
<organism evidence="1 2">
    <name type="scientific">Stenotrophomonas maltophilia</name>
    <name type="common">Pseudomonas maltophilia</name>
    <name type="synonym">Xanthomonas maltophilia</name>
    <dbReference type="NCBI Taxonomy" id="40324"/>
    <lineage>
        <taxon>Bacteria</taxon>
        <taxon>Pseudomonadati</taxon>
        <taxon>Pseudomonadota</taxon>
        <taxon>Gammaproteobacteria</taxon>
        <taxon>Lysobacterales</taxon>
        <taxon>Lysobacteraceae</taxon>
        <taxon>Stenotrophomonas</taxon>
        <taxon>Stenotrophomonas maltophilia group</taxon>
    </lineage>
</organism>
<dbReference type="Proteomes" id="UP000271705">
    <property type="component" value="Unassembled WGS sequence"/>
</dbReference>
<name>A0A431UAV4_STEMA</name>
<comment type="caution">
    <text evidence="1">The sequence shown here is derived from an EMBL/GenBank/DDBJ whole genome shotgun (WGS) entry which is preliminary data.</text>
</comment>